<evidence type="ECO:0000256" key="4">
    <source>
        <dbReference type="ARBA" id="ARBA00023163"/>
    </source>
</evidence>
<dbReference type="STRING" id="91928.A0A0D2BZT1"/>
<dbReference type="GeneID" id="27331132"/>
<dbReference type="RefSeq" id="XP_016237075.1">
    <property type="nucleotide sequence ID" value="XM_016378398.1"/>
</dbReference>
<evidence type="ECO:0000256" key="2">
    <source>
        <dbReference type="ARBA" id="ARBA00023015"/>
    </source>
</evidence>
<sequence>MGGNSYRLFQWLMDTRRVAELEEKIDKLTNLLTADQSPQEQPNRPDVTINHHSLPTPPLSVGLDSRPLTTATGGSCASAGNINQKGKPCIDEDAVWQTDIKSIFRTTVPPVVEERLFSDFRTTFNRYFPYVVIPPHETTASIRKEKPFLFRTCVSVACHADPVTQSQLAEELLRYIGERMLIKSEKSLDILQGLLVFISWYQHYNHYNQQMMNLLHLASAMTIDLGLNRPTYSGPWPPIGMVVDTHQLIHGKPLCPGVQTSDERRALLGLYFFHARLSACFSRIDFMQWTQHIEDCCTSLLTSCEYPSDVEAVQGVRLTRLLERYSPYTGAISLKNVPIKTFVDCFQEDLHRVKREFPANLAHDPIFQMQIYDAELTIYETVAASERDAPLERAEALHAALGTIDNLIGTFAKVSAGSIPQLPFLSWIYVLHCYIVLAKLSFLVVDGWDLQYVRTGRINFPEMISRIVEVLEAAVRHSMGEKLRPNAISARYTKYAEKMRACSKWYNSKLKAETESSVDDLGSALPALDSTFEGFFEGFNDGFWTDISMDWAGTGMQL</sequence>
<name>A0A0D2BZT1_9EURO</name>
<feature type="compositionally biased region" description="Polar residues" evidence="6">
    <location>
        <begin position="33"/>
        <end position="42"/>
    </location>
</feature>
<dbReference type="AlphaFoldDB" id="A0A0D2BZT1"/>
<protein>
    <recommendedName>
        <fullName evidence="9">Transcription factor domain-containing protein</fullName>
    </recommendedName>
</protein>
<reference evidence="7 8" key="1">
    <citation type="submission" date="2015-01" db="EMBL/GenBank/DDBJ databases">
        <title>The Genome Sequence of Exophiala spinifera CBS89968.</title>
        <authorList>
            <consortium name="The Broad Institute Genomics Platform"/>
            <person name="Cuomo C."/>
            <person name="de Hoog S."/>
            <person name="Gorbushina A."/>
            <person name="Stielow B."/>
            <person name="Teixiera M."/>
            <person name="Abouelleil A."/>
            <person name="Chapman S.B."/>
            <person name="Priest M."/>
            <person name="Young S.K."/>
            <person name="Wortman J."/>
            <person name="Nusbaum C."/>
            <person name="Birren B."/>
        </authorList>
    </citation>
    <scope>NUCLEOTIDE SEQUENCE [LARGE SCALE GENOMIC DNA]</scope>
    <source>
        <strain evidence="7 8">CBS 89968</strain>
    </source>
</reference>
<keyword evidence="3" id="KW-0238">DNA-binding</keyword>
<accession>A0A0D2BZT1</accession>
<dbReference type="Proteomes" id="UP000053328">
    <property type="component" value="Unassembled WGS sequence"/>
</dbReference>
<evidence type="ECO:0008006" key="9">
    <source>
        <dbReference type="Google" id="ProtNLM"/>
    </source>
</evidence>
<dbReference type="PANTHER" id="PTHR31845">
    <property type="entry name" value="FINGER DOMAIN PROTEIN, PUTATIVE-RELATED"/>
    <property type="match status" value="1"/>
</dbReference>
<gene>
    <name evidence="7" type="ORF">PV08_04049</name>
</gene>
<dbReference type="HOGENOM" id="CLU_006524_7_2_1"/>
<evidence type="ECO:0000256" key="5">
    <source>
        <dbReference type="ARBA" id="ARBA00023242"/>
    </source>
</evidence>
<keyword evidence="2" id="KW-0805">Transcription regulation</keyword>
<dbReference type="PANTHER" id="PTHR31845:SF10">
    <property type="entry name" value="ZN(II)2CYS6 TRANSCRIPTION FACTOR (EUROFUNG)"/>
    <property type="match status" value="1"/>
</dbReference>
<dbReference type="GO" id="GO:0000981">
    <property type="term" value="F:DNA-binding transcription factor activity, RNA polymerase II-specific"/>
    <property type="evidence" value="ECO:0007669"/>
    <property type="project" value="TreeGrafter"/>
</dbReference>
<evidence type="ECO:0000256" key="6">
    <source>
        <dbReference type="SAM" id="MobiDB-lite"/>
    </source>
</evidence>
<feature type="region of interest" description="Disordered" evidence="6">
    <location>
        <begin position="33"/>
        <end position="60"/>
    </location>
</feature>
<dbReference type="CDD" id="cd12148">
    <property type="entry name" value="fungal_TF_MHR"/>
    <property type="match status" value="1"/>
</dbReference>
<evidence type="ECO:0000313" key="7">
    <source>
        <dbReference type="EMBL" id="KIW16859.1"/>
    </source>
</evidence>
<dbReference type="VEuPathDB" id="FungiDB:PV08_04049"/>
<keyword evidence="8" id="KW-1185">Reference proteome</keyword>
<comment type="subcellular location">
    <subcellularLocation>
        <location evidence="1">Nucleus</location>
    </subcellularLocation>
</comment>
<evidence type="ECO:0000256" key="3">
    <source>
        <dbReference type="ARBA" id="ARBA00023125"/>
    </source>
</evidence>
<dbReference type="EMBL" id="KN847494">
    <property type="protein sequence ID" value="KIW16859.1"/>
    <property type="molecule type" value="Genomic_DNA"/>
</dbReference>
<proteinExistence type="predicted"/>
<organism evidence="7 8">
    <name type="scientific">Exophiala spinifera</name>
    <dbReference type="NCBI Taxonomy" id="91928"/>
    <lineage>
        <taxon>Eukaryota</taxon>
        <taxon>Fungi</taxon>
        <taxon>Dikarya</taxon>
        <taxon>Ascomycota</taxon>
        <taxon>Pezizomycotina</taxon>
        <taxon>Eurotiomycetes</taxon>
        <taxon>Chaetothyriomycetidae</taxon>
        <taxon>Chaetothyriales</taxon>
        <taxon>Herpotrichiellaceae</taxon>
        <taxon>Exophiala</taxon>
    </lineage>
</organism>
<dbReference type="OrthoDB" id="5226580at2759"/>
<dbReference type="InterPro" id="IPR051089">
    <property type="entry name" value="prtT"/>
</dbReference>
<keyword evidence="4" id="KW-0804">Transcription</keyword>
<evidence type="ECO:0000256" key="1">
    <source>
        <dbReference type="ARBA" id="ARBA00004123"/>
    </source>
</evidence>
<dbReference type="GO" id="GO:0005634">
    <property type="term" value="C:nucleus"/>
    <property type="evidence" value="ECO:0007669"/>
    <property type="project" value="UniProtKB-SubCell"/>
</dbReference>
<dbReference type="GO" id="GO:0000976">
    <property type="term" value="F:transcription cis-regulatory region binding"/>
    <property type="evidence" value="ECO:0007669"/>
    <property type="project" value="TreeGrafter"/>
</dbReference>
<keyword evidence="5" id="KW-0539">Nucleus</keyword>
<evidence type="ECO:0000313" key="8">
    <source>
        <dbReference type="Proteomes" id="UP000053328"/>
    </source>
</evidence>